<dbReference type="InterPro" id="IPR034345">
    <property type="entry name" value="Gtt2-like_N"/>
</dbReference>
<dbReference type="InterPro" id="IPR040079">
    <property type="entry name" value="Glutathione_S-Trfase"/>
</dbReference>
<dbReference type="Gene3D" id="1.20.1050.10">
    <property type="match status" value="1"/>
</dbReference>
<dbReference type="RefSeq" id="WP_011770131.1">
    <property type="nucleotide sequence ID" value="NC_008709.1"/>
</dbReference>
<dbReference type="OrthoDB" id="5242791at2"/>
<dbReference type="AlphaFoldDB" id="A1SVQ6"/>
<dbReference type="Proteomes" id="UP000000639">
    <property type="component" value="Chromosome"/>
</dbReference>
<evidence type="ECO:0000313" key="4">
    <source>
        <dbReference type="EMBL" id="ABM03571.1"/>
    </source>
</evidence>
<dbReference type="InterPro" id="IPR004046">
    <property type="entry name" value="GST_C"/>
</dbReference>
<dbReference type="STRING" id="357804.Ping_1792"/>
<dbReference type="Gene3D" id="3.40.30.10">
    <property type="entry name" value="Glutaredoxin"/>
    <property type="match status" value="1"/>
</dbReference>
<name>A1SVQ6_PSYIN</name>
<dbReference type="GO" id="GO:0006749">
    <property type="term" value="P:glutathione metabolic process"/>
    <property type="evidence" value="ECO:0007669"/>
    <property type="project" value="TreeGrafter"/>
</dbReference>
<keyword evidence="4" id="KW-0808">Transferase</keyword>
<evidence type="ECO:0000259" key="3">
    <source>
        <dbReference type="PROSITE" id="PS50405"/>
    </source>
</evidence>
<dbReference type="PANTHER" id="PTHR43969">
    <property type="entry name" value="GLUTATHIONE S TRANSFERASE D10, ISOFORM A-RELATED"/>
    <property type="match status" value="1"/>
</dbReference>
<protein>
    <submittedName>
        <fullName evidence="4">Glutathione S-transferase, N-terminal domain protein</fullName>
    </submittedName>
</protein>
<dbReference type="KEGG" id="pin:Ping_1792"/>
<gene>
    <name evidence="4" type="ordered locus">Ping_1792</name>
</gene>
<dbReference type="HOGENOM" id="CLU_011226_6_3_6"/>
<dbReference type="Pfam" id="PF14497">
    <property type="entry name" value="GST_C_3"/>
    <property type="match status" value="1"/>
</dbReference>
<dbReference type="CDD" id="cd03182">
    <property type="entry name" value="GST_C_GTT2_like"/>
    <property type="match status" value="1"/>
</dbReference>
<dbReference type="InterPro" id="IPR004045">
    <property type="entry name" value="Glutathione_S-Trfase_N"/>
</dbReference>
<feature type="domain" description="GST N-terminal" evidence="2">
    <location>
        <begin position="1"/>
        <end position="83"/>
    </location>
</feature>
<comment type="subunit">
    <text evidence="1">Homodimer.</text>
</comment>
<dbReference type="SFLD" id="SFLDS00019">
    <property type="entry name" value="Glutathione_Transferase_(cytos"/>
    <property type="match status" value="1"/>
</dbReference>
<dbReference type="EMBL" id="CP000510">
    <property type="protein sequence ID" value="ABM03571.1"/>
    <property type="molecule type" value="Genomic_DNA"/>
</dbReference>
<dbReference type="InterPro" id="IPR036249">
    <property type="entry name" value="Thioredoxin-like_sf"/>
</dbReference>
<dbReference type="PROSITE" id="PS50405">
    <property type="entry name" value="GST_CTER"/>
    <property type="match status" value="1"/>
</dbReference>
<evidence type="ECO:0000259" key="2">
    <source>
        <dbReference type="PROSITE" id="PS50404"/>
    </source>
</evidence>
<dbReference type="InterPro" id="IPR036282">
    <property type="entry name" value="Glutathione-S-Trfase_C_sf"/>
</dbReference>
<dbReference type="InterPro" id="IPR010987">
    <property type="entry name" value="Glutathione-S-Trfase_C-like"/>
</dbReference>
<evidence type="ECO:0000256" key="1">
    <source>
        <dbReference type="ARBA" id="ARBA00011738"/>
    </source>
</evidence>
<evidence type="ECO:0000313" key="5">
    <source>
        <dbReference type="Proteomes" id="UP000000639"/>
    </source>
</evidence>
<dbReference type="SUPFAM" id="SSF52833">
    <property type="entry name" value="Thioredoxin-like"/>
    <property type="match status" value="1"/>
</dbReference>
<dbReference type="GO" id="GO:0004364">
    <property type="term" value="F:glutathione transferase activity"/>
    <property type="evidence" value="ECO:0007669"/>
    <property type="project" value="TreeGrafter"/>
</dbReference>
<dbReference type="SUPFAM" id="SSF47616">
    <property type="entry name" value="GST C-terminal domain-like"/>
    <property type="match status" value="1"/>
</dbReference>
<proteinExistence type="predicted"/>
<dbReference type="Pfam" id="PF13409">
    <property type="entry name" value="GST_N_2"/>
    <property type="match status" value="1"/>
</dbReference>
<dbReference type="CDD" id="cd03051">
    <property type="entry name" value="GST_N_GTT2_like"/>
    <property type="match status" value="1"/>
</dbReference>
<dbReference type="PANTHER" id="PTHR43969:SF9">
    <property type="entry name" value="GLUTATHIONE S TRANSFERASE D10, ISOFORM A-RELATED"/>
    <property type="match status" value="1"/>
</dbReference>
<dbReference type="eggNOG" id="COG0625">
    <property type="taxonomic scope" value="Bacteria"/>
</dbReference>
<sequence length="205" mass="22554">MKIYDVEGFPNPLRVRMALAEKNALDQVTFVPVDVMNAEHRSDAFLVKNPAAGVPVLELDDGTYISECSAIIEYIDHTFAGISLTGTSAKERAVISMMQRRAEFMVLDAAATYFHHATDGLGPDLEIDQNKAWGNKQAKNVLAGFKYFNTVLGNAPYVAGDVFTMADITLFAGLVFADFGKLTVPSQYTNLLAWRAKIQDRPSLK</sequence>
<feature type="domain" description="GST C-terminal" evidence="3">
    <location>
        <begin position="88"/>
        <end position="205"/>
    </location>
</feature>
<organism evidence="4 5">
    <name type="scientific">Psychromonas ingrahamii (strain DSM 17664 / CCUG 51855 / 37)</name>
    <dbReference type="NCBI Taxonomy" id="357804"/>
    <lineage>
        <taxon>Bacteria</taxon>
        <taxon>Pseudomonadati</taxon>
        <taxon>Pseudomonadota</taxon>
        <taxon>Gammaproteobacteria</taxon>
        <taxon>Alteromonadales</taxon>
        <taxon>Psychromonadaceae</taxon>
        <taxon>Psychromonas</taxon>
    </lineage>
</organism>
<dbReference type="InterPro" id="IPR034346">
    <property type="entry name" value="Gtt2-like_C"/>
</dbReference>
<reference evidence="4" key="1">
    <citation type="submission" date="2007-01" db="EMBL/GenBank/DDBJ databases">
        <title>Complete sequence of Psychromonas ingrahamii 37.</title>
        <authorList>
            <consortium name="US DOE Joint Genome Institute"/>
            <person name="Copeland A."/>
            <person name="Lucas S."/>
            <person name="Lapidus A."/>
            <person name="Barry K."/>
            <person name="Detter J.C."/>
            <person name="Glavina del Rio T."/>
            <person name="Hammon N."/>
            <person name="Israni S."/>
            <person name="Dalin E."/>
            <person name="Tice H."/>
            <person name="Pitluck S."/>
            <person name="Thompson L.S."/>
            <person name="Brettin T."/>
            <person name="Bruce D."/>
            <person name="Han C."/>
            <person name="Tapia R."/>
            <person name="Schmutz J."/>
            <person name="Larimer F."/>
            <person name="Land M."/>
            <person name="Hauser L."/>
            <person name="Kyrpides N."/>
            <person name="Ivanova N."/>
            <person name="Staley J."/>
            <person name="Richardson P."/>
        </authorList>
    </citation>
    <scope>NUCLEOTIDE SEQUENCE [LARGE SCALE GENOMIC DNA]</scope>
    <source>
        <strain evidence="4">37</strain>
    </source>
</reference>
<dbReference type="SFLD" id="SFLDG00358">
    <property type="entry name" value="Main_(cytGST)"/>
    <property type="match status" value="1"/>
</dbReference>
<dbReference type="PROSITE" id="PS50404">
    <property type="entry name" value="GST_NTER"/>
    <property type="match status" value="1"/>
</dbReference>
<accession>A1SVQ6</accession>
<keyword evidence="5" id="KW-1185">Reference proteome</keyword>